<comment type="caution">
    <text evidence="1">The sequence shown here is derived from an EMBL/GenBank/DDBJ whole genome shotgun (WGS) entry which is preliminary data.</text>
</comment>
<name>A0ACC2MUE4_PERAE</name>
<evidence type="ECO:0000313" key="2">
    <source>
        <dbReference type="Proteomes" id="UP001234297"/>
    </source>
</evidence>
<dbReference type="EMBL" id="CM056809">
    <property type="protein sequence ID" value="KAJ8649143.1"/>
    <property type="molecule type" value="Genomic_DNA"/>
</dbReference>
<evidence type="ECO:0000313" key="1">
    <source>
        <dbReference type="EMBL" id="KAJ8649143.1"/>
    </source>
</evidence>
<sequence length="118" mass="12073">MEGVTSNKVVAMSVAVILLLDFACSMAAATTCADVGVQIQPCVGLLQGNVASPPPQCCDGLAAIQTYEAQLGINPTCNCTKGLLFQIPGLSVNVQFSVDVQNNCSVSLGFSLDTNSGC</sequence>
<proteinExistence type="predicted"/>
<dbReference type="Proteomes" id="UP001234297">
    <property type="component" value="Chromosome 1"/>
</dbReference>
<gene>
    <name evidence="1" type="ORF">MRB53_002166</name>
</gene>
<organism evidence="1 2">
    <name type="scientific">Persea americana</name>
    <name type="common">Avocado</name>
    <dbReference type="NCBI Taxonomy" id="3435"/>
    <lineage>
        <taxon>Eukaryota</taxon>
        <taxon>Viridiplantae</taxon>
        <taxon>Streptophyta</taxon>
        <taxon>Embryophyta</taxon>
        <taxon>Tracheophyta</taxon>
        <taxon>Spermatophyta</taxon>
        <taxon>Magnoliopsida</taxon>
        <taxon>Magnoliidae</taxon>
        <taxon>Laurales</taxon>
        <taxon>Lauraceae</taxon>
        <taxon>Persea</taxon>
    </lineage>
</organism>
<keyword evidence="2" id="KW-1185">Reference proteome</keyword>
<protein>
    <submittedName>
        <fullName evidence="1">Uncharacterized protein</fullName>
    </submittedName>
</protein>
<reference evidence="1 2" key="1">
    <citation type="journal article" date="2022" name="Hortic Res">
        <title>A haplotype resolved chromosomal level avocado genome allows analysis of novel avocado genes.</title>
        <authorList>
            <person name="Nath O."/>
            <person name="Fletcher S.J."/>
            <person name="Hayward A."/>
            <person name="Shaw L.M."/>
            <person name="Masouleh A.K."/>
            <person name="Furtado A."/>
            <person name="Henry R.J."/>
            <person name="Mitter N."/>
        </authorList>
    </citation>
    <scope>NUCLEOTIDE SEQUENCE [LARGE SCALE GENOMIC DNA]</scope>
    <source>
        <strain evidence="2">cv. Hass</strain>
    </source>
</reference>
<accession>A0ACC2MUE4</accession>